<protein>
    <submittedName>
        <fullName evidence="3">Integrase/transposase</fullName>
    </submittedName>
</protein>
<dbReference type="InterPro" id="IPR036397">
    <property type="entry name" value="RNaseH_sf"/>
</dbReference>
<evidence type="ECO:0000313" key="3">
    <source>
        <dbReference type="EMBL" id="GID58631.1"/>
    </source>
</evidence>
<dbReference type="InterPro" id="IPR012337">
    <property type="entry name" value="RNaseH-like_sf"/>
</dbReference>
<dbReference type="EMBL" id="BOMG01000086">
    <property type="protein sequence ID" value="GID58631.1"/>
    <property type="molecule type" value="Genomic_DNA"/>
</dbReference>
<feature type="compositionally biased region" description="Acidic residues" evidence="1">
    <location>
        <begin position="673"/>
        <end position="687"/>
    </location>
</feature>
<accession>A0ABQ3XJG1</accession>
<dbReference type="PROSITE" id="PS50994">
    <property type="entry name" value="INTEGRASE"/>
    <property type="match status" value="1"/>
</dbReference>
<dbReference type="Proteomes" id="UP000612282">
    <property type="component" value="Unassembled WGS sequence"/>
</dbReference>
<dbReference type="PANTHER" id="PTHR35004">
    <property type="entry name" value="TRANSPOSASE RV3428C-RELATED"/>
    <property type="match status" value="1"/>
</dbReference>
<evidence type="ECO:0000259" key="2">
    <source>
        <dbReference type="PROSITE" id="PS50994"/>
    </source>
</evidence>
<reference evidence="3 4" key="1">
    <citation type="submission" date="2021-01" db="EMBL/GenBank/DDBJ databases">
        <title>Whole genome shotgun sequence of Actinoplanes couchii NBRC 106145.</title>
        <authorList>
            <person name="Komaki H."/>
            <person name="Tamura T."/>
        </authorList>
    </citation>
    <scope>NUCLEOTIDE SEQUENCE [LARGE SCALE GENOMIC DNA]</scope>
    <source>
        <strain evidence="3 4">NBRC 106145</strain>
    </source>
</reference>
<organism evidence="3 4">
    <name type="scientific">Actinoplanes couchii</name>
    <dbReference type="NCBI Taxonomy" id="403638"/>
    <lineage>
        <taxon>Bacteria</taxon>
        <taxon>Bacillati</taxon>
        <taxon>Actinomycetota</taxon>
        <taxon>Actinomycetes</taxon>
        <taxon>Micromonosporales</taxon>
        <taxon>Micromonosporaceae</taxon>
        <taxon>Actinoplanes</taxon>
    </lineage>
</organism>
<evidence type="ECO:0000313" key="4">
    <source>
        <dbReference type="Proteomes" id="UP000612282"/>
    </source>
</evidence>
<dbReference type="PANTHER" id="PTHR35004:SF6">
    <property type="entry name" value="TRANSPOSASE"/>
    <property type="match status" value="1"/>
</dbReference>
<proteinExistence type="predicted"/>
<dbReference type="Pfam" id="PF13518">
    <property type="entry name" value="HTH_28"/>
    <property type="match status" value="1"/>
</dbReference>
<sequence>MTAAGVRVGVGTRFAYDGELLEVTEVFSTTHGVEVVLVDGRRRPRRMAVRDLLTSDAARVLAQNPESGDDGVPAAALLDQLSESERAEVRAKAEHVREVLTGYRSGSAELALPGEPRDGYLPTASMESRYVKKCAELGINRSTIIRWTSEYRSGGEAALASRPKAKRKGPDFSTWTEIALEIMAEHTLDSKPSKKMVAARATARLQSRHGEDRPIPSRATGFRILAELEERHPTFDKSAKRNREIAERPSGVYGKLRPARPGEYVLMDTTRLDVFGLDPVTLRWVQVELTVAMDWYTRCIVGLRVTPVSTKANDAAATLYQVFRPKPAGAGWPAYAVWPDHGIPRSLLLDREAIDGPIAAGRASPALAPETIVVDHGKIYVSDHLNSVCANFGISIQPARLRTGRDKGPVERFFRTIREDLLQALPGYKGPDLHARGESPEADAFFFLSELDAIIREWVALVYHHRPHQGLTDAHMPGLELSPAAMFQHGVARAGYIEIPRDPDLAYQFLRPVWRKIQHYGIDWDNRTYNGKALNDYRNVRSPYRGKHGDKWPIYVDEDDITKVYFQDHLTKRWSALNWEHAPNLNMPLSRDAMRFGRKLAASKYRYPNDQLVVGDLLERWNLGLGTTKAERRIALRAARDQVAIELPDDDEAVTMLPSVRKALGRDALPVDPGEDQAQPDDQDEADEAVRRQQLTVAPSADEAGDDDDAGLEGLARTHDEPLDDFYQDALEDV</sequence>
<gene>
    <name evidence="3" type="ORF">Aco03nite_070350</name>
</gene>
<feature type="domain" description="Integrase catalytic" evidence="2">
    <location>
        <begin position="257"/>
        <end position="491"/>
    </location>
</feature>
<name>A0ABQ3XJG1_9ACTN</name>
<keyword evidence="4" id="KW-1185">Reference proteome</keyword>
<dbReference type="Gene3D" id="3.30.420.10">
    <property type="entry name" value="Ribonuclease H-like superfamily/Ribonuclease H"/>
    <property type="match status" value="1"/>
</dbReference>
<comment type="caution">
    <text evidence="3">The sequence shown here is derived from an EMBL/GenBank/DDBJ whole genome shotgun (WGS) entry which is preliminary data.</text>
</comment>
<dbReference type="InterPro" id="IPR001584">
    <property type="entry name" value="Integrase_cat-core"/>
</dbReference>
<evidence type="ECO:0000256" key="1">
    <source>
        <dbReference type="SAM" id="MobiDB-lite"/>
    </source>
</evidence>
<feature type="region of interest" description="Disordered" evidence="1">
    <location>
        <begin position="665"/>
        <end position="725"/>
    </location>
</feature>
<dbReference type="RefSeq" id="WP_203803258.1">
    <property type="nucleotide sequence ID" value="NZ_BAAAQE010000013.1"/>
</dbReference>
<dbReference type="InterPro" id="IPR055247">
    <property type="entry name" value="InsJ-like_HTH"/>
</dbReference>
<dbReference type="SUPFAM" id="SSF53098">
    <property type="entry name" value="Ribonuclease H-like"/>
    <property type="match status" value="1"/>
</dbReference>